<evidence type="ECO:0000313" key="9">
    <source>
        <dbReference type="Proteomes" id="UP000184609"/>
    </source>
</evidence>
<evidence type="ECO:0000256" key="4">
    <source>
        <dbReference type="ARBA" id="ARBA00023004"/>
    </source>
</evidence>
<evidence type="ECO:0000256" key="6">
    <source>
        <dbReference type="SAM" id="SignalP"/>
    </source>
</evidence>
<keyword evidence="1 5" id="KW-0349">Heme</keyword>
<evidence type="ECO:0000256" key="2">
    <source>
        <dbReference type="ARBA" id="ARBA00022723"/>
    </source>
</evidence>
<dbReference type="GO" id="GO:0020037">
    <property type="term" value="F:heme binding"/>
    <property type="evidence" value="ECO:0007669"/>
    <property type="project" value="InterPro"/>
</dbReference>
<accession>A0A1M7Z9H7</accession>
<dbReference type="InterPro" id="IPR013517">
    <property type="entry name" value="FG-GAP"/>
</dbReference>
<evidence type="ECO:0000256" key="5">
    <source>
        <dbReference type="PROSITE-ProRule" id="PRU00433"/>
    </source>
</evidence>
<feature type="signal peptide" evidence="6">
    <location>
        <begin position="1"/>
        <end position="23"/>
    </location>
</feature>
<dbReference type="GO" id="GO:0046872">
    <property type="term" value="F:metal ion binding"/>
    <property type="evidence" value="ECO:0007669"/>
    <property type="project" value="UniProtKB-KW"/>
</dbReference>
<dbReference type="Gene3D" id="2.130.10.130">
    <property type="entry name" value="Integrin alpha, N-terminal"/>
    <property type="match status" value="1"/>
</dbReference>
<dbReference type="SUPFAM" id="SSF69318">
    <property type="entry name" value="Integrin alpha N-terminal domain"/>
    <property type="match status" value="1"/>
</dbReference>
<dbReference type="Proteomes" id="UP000184609">
    <property type="component" value="Unassembled WGS sequence"/>
</dbReference>
<dbReference type="STRING" id="1073327.SAMN04488108_1446"/>
<dbReference type="SUPFAM" id="SSF46626">
    <property type="entry name" value="Cytochrome c"/>
    <property type="match status" value="1"/>
</dbReference>
<reference evidence="9" key="1">
    <citation type="submission" date="2016-12" db="EMBL/GenBank/DDBJ databases">
        <authorList>
            <person name="Varghese N."/>
            <person name="Submissions S."/>
        </authorList>
    </citation>
    <scope>NUCLEOTIDE SEQUENCE [LARGE SCALE GENOMIC DNA]</scope>
    <source>
        <strain evidence="9">DSM 25035</strain>
    </source>
</reference>
<dbReference type="GO" id="GO:0009055">
    <property type="term" value="F:electron transfer activity"/>
    <property type="evidence" value="ECO:0007669"/>
    <property type="project" value="InterPro"/>
</dbReference>
<dbReference type="Pfam" id="PF13517">
    <property type="entry name" value="FG-GAP_3"/>
    <property type="match status" value="2"/>
</dbReference>
<evidence type="ECO:0000256" key="1">
    <source>
        <dbReference type="ARBA" id="ARBA00022617"/>
    </source>
</evidence>
<organism evidence="8 9">
    <name type="scientific">Algoriphagus zhangzhouensis</name>
    <dbReference type="NCBI Taxonomy" id="1073327"/>
    <lineage>
        <taxon>Bacteria</taxon>
        <taxon>Pseudomonadati</taxon>
        <taxon>Bacteroidota</taxon>
        <taxon>Cytophagia</taxon>
        <taxon>Cytophagales</taxon>
        <taxon>Cyclobacteriaceae</taxon>
        <taxon>Algoriphagus</taxon>
    </lineage>
</organism>
<dbReference type="PANTHER" id="PTHR45460">
    <property type="entry name" value="SIMILAR TO CYSTEINE PROTEINASE"/>
    <property type="match status" value="1"/>
</dbReference>
<feature type="domain" description="Cytochrome c" evidence="7">
    <location>
        <begin position="26"/>
        <end position="119"/>
    </location>
</feature>
<dbReference type="OrthoDB" id="1391917at2"/>
<dbReference type="PANTHER" id="PTHR45460:SF2">
    <property type="entry name" value="ALPHA 1,3 GLUCANASE, GH71 FAMILY (EUROFUNG)"/>
    <property type="match status" value="1"/>
</dbReference>
<gene>
    <name evidence="8" type="ORF">SAMN04488108_1446</name>
</gene>
<keyword evidence="9" id="KW-1185">Reference proteome</keyword>
<dbReference type="InterPro" id="IPR009056">
    <property type="entry name" value="Cyt_c-like_dom"/>
</dbReference>
<evidence type="ECO:0000259" key="7">
    <source>
        <dbReference type="PROSITE" id="PS51007"/>
    </source>
</evidence>
<evidence type="ECO:0000256" key="3">
    <source>
        <dbReference type="ARBA" id="ARBA00022729"/>
    </source>
</evidence>
<dbReference type="AlphaFoldDB" id="A0A1M7Z9H7"/>
<feature type="chain" id="PRO_5012816863" evidence="6">
    <location>
        <begin position="24"/>
        <end position="510"/>
    </location>
</feature>
<dbReference type="EMBL" id="FRXN01000002">
    <property type="protein sequence ID" value="SHO61597.1"/>
    <property type="molecule type" value="Genomic_DNA"/>
</dbReference>
<name>A0A1M7Z9H7_9BACT</name>
<sequence length="510" mass="57564">MSFRYFLCLLYFWGILASVKAFAQKDEVTQGKTLAETYCGACHAFPSPELLPKEIWKAHVLPQMAAYMGFQEAQDSLAIWEKRSPEEIQILKNLNVYPAEAIIGADDFQKISNYYFLEAPEILAAQKLKAIPIPLEGFEAKNLFIEGIQSPMTSMVAINESRAELLISDANAKQLYAKTITDELFTLPSIESPVVQFIPKSPGVFDFMTIGSIAPSDLSQGALYELDLNSGTWNQILENLSRPVYGIWKDLEKDGKPDFLLCNYGHHVGNISIYKDGDFQSEPLTLGGAGARKLEVLDLNQDGKLDIIALFAQGNERISVFYNQGNGNFSPEQILLRFSPVMGSSYFEMHDFNQDGLLDILYTNGDNWDYSAVNKPYHGFRIFENKGNEQFEESWFYPQYGAAKAMALDYDQDGDLDFVSIAFYDDLENPNNQFLLFENQGNMIFQARYIPEASLAKWLTLDLGDLDSDGDLDIVFGAYNHNFREFSKLLIQGIKEVPSVLILENQKNDD</sequence>
<keyword evidence="3 6" id="KW-0732">Signal</keyword>
<dbReference type="PROSITE" id="PS51007">
    <property type="entry name" value="CYTC"/>
    <property type="match status" value="1"/>
</dbReference>
<protein>
    <submittedName>
        <fullName evidence="8">Repeat domain-containing protein</fullName>
    </submittedName>
</protein>
<keyword evidence="2 5" id="KW-0479">Metal-binding</keyword>
<dbReference type="InterPro" id="IPR036909">
    <property type="entry name" value="Cyt_c-like_dom_sf"/>
</dbReference>
<evidence type="ECO:0000313" key="8">
    <source>
        <dbReference type="EMBL" id="SHO61597.1"/>
    </source>
</evidence>
<keyword evidence="4 5" id="KW-0408">Iron</keyword>
<dbReference type="RefSeq" id="WP_073571112.1">
    <property type="nucleotide sequence ID" value="NZ_FRXN01000002.1"/>
</dbReference>
<proteinExistence type="predicted"/>
<dbReference type="InterPro" id="IPR028994">
    <property type="entry name" value="Integrin_alpha_N"/>
</dbReference>